<evidence type="ECO:0000256" key="1">
    <source>
        <dbReference type="ARBA" id="ARBA00022801"/>
    </source>
</evidence>
<organism evidence="3 4">
    <name type="scientific">Streptomyces violaceoruber</name>
    <dbReference type="NCBI Taxonomy" id="1935"/>
    <lineage>
        <taxon>Bacteria</taxon>
        <taxon>Bacillati</taxon>
        <taxon>Actinomycetota</taxon>
        <taxon>Actinomycetes</taxon>
        <taxon>Kitasatosporales</taxon>
        <taxon>Streptomycetaceae</taxon>
        <taxon>Streptomyces</taxon>
        <taxon>Streptomyces violaceoruber group</taxon>
    </lineage>
</organism>
<dbReference type="InterPro" id="IPR042001">
    <property type="entry name" value="Sortase_F"/>
</dbReference>
<accession>A0A1V0U4J8</accession>
<evidence type="ECO:0000313" key="4">
    <source>
        <dbReference type="Proteomes" id="UP000192445"/>
    </source>
</evidence>
<feature type="region of interest" description="Disordered" evidence="2">
    <location>
        <begin position="1"/>
        <end position="21"/>
    </location>
</feature>
<dbReference type="InterPro" id="IPR023365">
    <property type="entry name" value="Sortase_dom-sf"/>
</dbReference>
<dbReference type="KEGG" id="svu:B1H20_01245"/>
<feature type="compositionally biased region" description="Basic residues" evidence="2">
    <location>
        <begin position="1"/>
        <end position="18"/>
    </location>
</feature>
<dbReference type="Proteomes" id="UP000192445">
    <property type="component" value="Chromosome"/>
</dbReference>
<dbReference type="InterPro" id="IPR005754">
    <property type="entry name" value="Sortase"/>
</dbReference>
<keyword evidence="1" id="KW-0378">Hydrolase</keyword>
<name>A0A1V0U4J8_STRVN</name>
<sequence length="260" mass="27009">MAPRNTVHRRRRRRRRGPSRAARLTMTLSVTFSIVATVVQGCGASPDHGAATASAPGDGKVSQQAPPGQGAHASPSPAARPGSPDGGTATGKPVAKPTRSAPPPVPLPRSPATKLSIPALSLEAPVVALPLDPAGHPGTPPIDKPKLVGWHGDGPAPGEKGTALAIGHRDTLTGPAVFLNISMLRPGNTVRVTRADRRTAVFTVDAVRTYQKKSFPDKEVYGERGRPELRLITCGGRFDKKAGYAANVVVFAHLTGVAKA</sequence>
<dbReference type="CDD" id="cd05829">
    <property type="entry name" value="Sortase_F"/>
    <property type="match status" value="1"/>
</dbReference>
<evidence type="ECO:0000313" key="3">
    <source>
        <dbReference type="EMBL" id="ARF60159.1"/>
    </source>
</evidence>
<protein>
    <recommendedName>
        <fullName evidence="5">Class F sortase</fullName>
    </recommendedName>
</protein>
<reference evidence="3 4" key="1">
    <citation type="submission" date="2017-03" db="EMBL/GenBank/DDBJ databases">
        <title>Complete Genome Sequence of a natural compounds producer, Streptomyces violaceus S21.</title>
        <authorList>
            <person name="Zhong C."/>
            <person name="Zhao Z."/>
            <person name="Fu J."/>
            <person name="Zong G."/>
            <person name="Qin R."/>
            <person name="Cao G."/>
        </authorList>
    </citation>
    <scope>NUCLEOTIDE SEQUENCE [LARGE SCALE GENOMIC DNA]</scope>
    <source>
        <strain evidence="3 4">S21</strain>
    </source>
</reference>
<dbReference type="SUPFAM" id="SSF63817">
    <property type="entry name" value="Sortase"/>
    <property type="match status" value="1"/>
</dbReference>
<evidence type="ECO:0000256" key="2">
    <source>
        <dbReference type="SAM" id="MobiDB-lite"/>
    </source>
</evidence>
<dbReference type="NCBIfam" id="NF033748">
    <property type="entry name" value="class_F_sortase"/>
    <property type="match status" value="1"/>
</dbReference>
<dbReference type="Pfam" id="PF04203">
    <property type="entry name" value="Sortase"/>
    <property type="match status" value="1"/>
</dbReference>
<evidence type="ECO:0008006" key="5">
    <source>
        <dbReference type="Google" id="ProtNLM"/>
    </source>
</evidence>
<feature type="region of interest" description="Disordered" evidence="2">
    <location>
        <begin position="45"/>
        <end position="112"/>
    </location>
</feature>
<dbReference type="Gene3D" id="2.40.260.10">
    <property type="entry name" value="Sortase"/>
    <property type="match status" value="1"/>
</dbReference>
<feature type="compositionally biased region" description="Pro residues" evidence="2">
    <location>
        <begin position="100"/>
        <end position="109"/>
    </location>
</feature>
<dbReference type="AlphaFoldDB" id="A0A1V0U4J8"/>
<dbReference type="STRING" id="1935.B1H20_01245"/>
<proteinExistence type="predicted"/>
<dbReference type="EMBL" id="CP020570">
    <property type="protein sequence ID" value="ARF60159.1"/>
    <property type="molecule type" value="Genomic_DNA"/>
</dbReference>
<dbReference type="OrthoDB" id="525039at2"/>
<dbReference type="GO" id="GO:0016787">
    <property type="term" value="F:hydrolase activity"/>
    <property type="evidence" value="ECO:0007669"/>
    <property type="project" value="UniProtKB-KW"/>
</dbReference>
<gene>
    <name evidence="3" type="ORF">B1H20_01245</name>
</gene>
<feature type="compositionally biased region" description="Low complexity" evidence="2">
    <location>
        <begin position="70"/>
        <end position="83"/>
    </location>
</feature>